<keyword evidence="1" id="KW-0472">Membrane</keyword>
<protein>
    <submittedName>
        <fullName evidence="2">Uncharacterized protein</fullName>
    </submittedName>
</protein>
<accession>A0A0F9FW12</accession>
<proteinExistence type="predicted"/>
<dbReference type="AlphaFoldDB" id="A0A0F9FW12"/>
<gene>
    <name evidence="2" type="ORF">LCGC14_2194240</name>
</gene>
<evidence type="ECO:0000256" key="1">
    <source>
        <dbReference type="SAM" id="Phobius"/>
    </source>
</evidence>
<organism evidence="2">
    <name type="scientific">marine sediment metagenome</name>
    <dbReference type="NCBI Taxonomy" id="412755"/>
    <lineage>
        <taxon>unclassified sequences</taxon>
        <taxon>metagenomes</taxon>
        <taxon>ecological metagenomes</taxon>
    </lineage>
</organism>
<sequence>MSSRKEEWKFENHYWRGPLWPIKAVFYTATGVVIVGMLAVIIGLVVALVLA</sequence>
<keyword evidence="1" id="KW-1133">Transmembrane helix</keyword>
<feature type="transmembrane region" description="Helical" evidence="1">
    <location>
        <begin position="24"/>
        <end position="50"/>
    </location>
</feature>
<reference evidence="2" key="1">
    <citation type="journal article" date="2015" name="Nature">
        <title>Complex archaea that bridge the gap between prokaryotes and eukaryotes.</title>
        <authorList>
            <person name="Spang A."/>
            <person name="Saw J.H."/>
            <person name="Jorgensen S.L."/>
            <person name="Zaremba-Niedzwiedzka K."/>
            <person name="Martijn J."/>
            <person name="Lind A.E."/>
            <person name="van Eijk R."/>
            <person name="Schleper C."/>
            <person name="Guy L."/>
            <person name="Ettema T.J."/>
        </authorList>
    </citation>
    <scope>NUCLEOTIDE SEQUENCE</scope>
</reference>
<dbReference type="EMBL" id="LAZR01028786">
    <property type="protein sequence ID" value="KKL61540.1"/>
    <property type="molecule type" value="Genomic_DNA"/>
</dbReference>
<name>A0A0F9FW12_9ZZZZ</name>
<evidence type="ECO:0000313" key="2">
    <source>
        <dbReference type="EMBL" id="KKL61540.1"/>
    </source>
</evidence>
<keyword evidence="1" id="KW-0812">Transmembrane</keyword>
<comment type="caution">
    <text evidence="2">The sequence shown here is derived from an EMBL/GenBank/DDBJ whole genome shotgun (WGS) entry which is preliminary data.</text>
</comment>